<sequence>MGTPSTLRCHWLRALCSCLSTRWPSSSCRSDTDYFGIPENIPVQSSFHFPNRCWATDCREPRRGADHRPDCVRRSDGQQPTTTTTTTTTQKTSPTGFGRSDTQRGDRRLVRHRGVRRRGLTLSRLLAKRCCVIMQLICRAAWIPNDAVSGAVALLWSRWLSLAPAVL</sequence>
<gene>
    <name evidence="2" type="ORF">F2P81_017436</name>
</gene>
<proteinExistence type="predicted"/>
<evidence type="ECO:0000256" key="1">
    <source>
        <dbReference type="SAM" id="MobiDB-lite"/>
    </source>
</evidence>
<dbReference type="Proteomes" id="UP000438429">
    <property type="component" value="Unassembled WGS sequence"/>
</dbReference>
<dbReference type="AlphaFoldDB" id="A0A6A4SDY0"/>
<name>A0A6A4SDY0_SCOMX</name>
<evidence type="ECO:0000313" key="3">
    <source>
        <dbReference type="Proteomes" id="UP000438429"/>
    </source>
</evidence>
<comment type="caution">
    <text evidence="2">The sequence shown here is derived from an EMBL/GenBank/DDBJ whole genome shotgun (WGS) entry which is preliminary data.</text>
</comment>
<dbReference type="EMBL" id="VEVO01000015">
    <property type="protein sequence ID" value="KAF0030705.1"/>
    <property type="molecule type" value="Genomic_DNA"/>
</dbReference>
<evidence type="ECO:0000313" key="2">
    <source>
        <dbReference type="EMBL" id="KAF0030705.1"/>
    </source>
</evidence>
<organism evidence="2 3">
    <name type="scientific">Scophthalmus maximus</name>
    <name type="common">Turbot</name>
    <name type="synonym">Psetta maxima</name>
    <dbReference type="NCBI Taxonomy" id="52904"/>
    <lineage>
        <taxon>Eukaryota</taxon>
        <taxon>Metazoa</taxon>
        <taxon>Chordata</taxon>
        <taxon>Craniata</taxon>
        <taxon>Vertebrata</taxon>
        <taxon>Euteleostomi</taxon>
        <taxon>Actinopterygii</taxon>
        <taxon>Neopterygii</taxon>
        <taxon>Teleostei</taxon>
        <taxon>Neoteleostei</taxon>
        <taxon>Acanthomorphata</taxon>
        <taxon>Carangaria</taxon>
        <taxon>Pleuronectiformes</taxon>
        <taxon>Pleuronectoidei</taxon>
        <taxon>Scophthalmidae</taxon>
        <taxon>Scophthalmus</taxon>
    </lineage>
</organism>
<accession>A0A6A4SDY0</accession>
<reference evidence="2 3" key="1">
    <citation type="submission" date="2019-06" db="EMBL/GenBank/DDBJ databases">
        <title>Draft genomes of female and male turbot (Scophthalmus maximus).</title>
        <authorList>
            <person name="Xu H."/>
            <person name="Xu X.-W."/>
            <person name="Shao C."/>
            <person name="Chen S."/>
        </authorList>
    </citation>
    <scope>NUCLEOTIDE SEQUENCE [LARGE SCALE GENOMIC DNA]</scope>
    <source>
        <strain evidence="2">Ysfricsl-2016a</strain>
        <tissue evidence="2">Blood</tissue>
    </source>
</reference>
<feature type="compositionally biased region" description="Basic and acidic residues" evidence="1">
    <location>
        <begin position="62"/>
        <end position="76"/>
    </location>
</feature>
<protein>
    <submittedName>
        <fullName evidence="2">Uncharacterized protein</fullName>
    </submittedName>
</protein>
<feature type="region of interest" description="Disordered" evidence="1">
    <location>
        <begin position="62"/>
        <end position="106"/>
    </location>
</feature>